<dbReference type="PANTHER" id="PTHR30562:SF1">
    <property type="entry name" value="UVRABC SYSTEM PROTEIN C"/>
    <property type="match status" value="1"/>
</dbReference>
<dbReference type="GO" id="GO:0006289">
    <property type="term" value="P:nucleotide-excision repair"/>
    <property type="evidence" value="ECO:0007669"/>
    <property type="project" value="InterPro"/>
</dbReference>
<evidence type="ECO:0000313" key="8">
    <source>
        <dbReference type="EMBL" id="OGG00284.1"/>
    </source>
</evidence>
<keyword evidence="4" id="KW-0267">Excision nuclease</keyword>
<dbReference type="PROSITE" id="PS50164">
    <property type="entry name" value="GIY_YIG"/>
    <property type="match status" value="1"/>
</dbReference>
<dbReference type="InterPro" id="IPR038476">
    <property type="entry name" value="UvrC_RNase_H_dom_sf"/>
</dbReference>
<evidence type="ECO:0000259" key="6">
    <source>
        <dbReference type="PROSITE" id="PS50164"/>
    </source>
</evidence>
<dbReference type="FunFam" id="3.40.1440.10:FF:000001">
    <property type="entry name" value="UvrABC system protein C"/>
    <property type="match status" value="1"/>
</dbReference>
<dbReference type="InterPro" id="IPR047296">
    <property type="entry name" value="GIY-YIG_UvrC_Cho"/>
</dbReference>
<dbReference type="GO" id="GO:0009380">
    <property type="term" value="C:excinuclease repair complex"/>
    <property type="evidence" value="ECO:0007669"/>
    <property type="project" value="TreeGrafter"/>
</dbReference>
<dbReference type="PROSITE" id="PS50165">
    <property type="entry name" value="UVRC"/>
    <property type="match status" value="1"/>
</dbReference>
<comment type="caution">
    <text evidence="8">The sequence shown here is derived from an EMBL/GenBank/DDBJ whole genome shotgun (WGS) entry which is preliminary data.</text>
</comment>
<evidence type="ECO:0000256" key="1">
    <source>
        <dbReference type="ARBA" id="ARBA00022490"/>
    </source>
</evidence>
<dbReference type="Gene3D" id="3.30.420.340">
    <property type="entry name" value="UvrC, RNAse H endonuclease domain"/>
    <property type="match status" value="1"/>
</dbReference>
<accession>A0A1F5YJL8</accession>
<evidence type="ECO:0000256" key="5">
    <source>
        <dbReference type="ARBA" id="ARBA00023204"/>
    </source>
</evidence>
<dbReference type="SUPFAM" id="SSF82771">
    <property type="entry name" value="GIY-YIG endonuclease"/>
    <property type="match status" value="1"/>
</dbReference>
<dbReference type="InterPro" id="IPR050066">
    <property type="entry name" value="UvrABC_protein_C"/>
</dbReference>
<dbReference type="InterPro" id="IPR000305">
    <property type="entry name" value="GIY-YIG_endonuc"/>
</dbReference>
<name>A0A1F5YJL8_9BACT</name>
<evidence type="ECO:0000256" key="2">
    <source>
        <dbReference type="ARBA" id="ARBA00022763"/>
    </source>
</evidence>
<dbReference type="Proteomes" id="UP000178230">
    <property type="component" value="Unassembled WGS sequence"/>
</dbReference>
<protein>
    <recommendedName>
        <fullName evidence="10">Excinuclease ABC subunit C</fullName>
    </recommendedName>
</protein>
<sequence length="437" mass="51454">MTILNNEIHSISVEPGIYQFLDKNNKIIYVGKAKNLNKRVSSYFQKNLKSDVKTLKLVSEINNIKTIKMMSEFEALIIEAKLINRYQPKYNLIGKDDRSFIYISITNDKFPRIILSRLKAKSEICYGPFPSVKIALNIIKYIREIIPFCSQNPKIKKVCFYSHIGLCNPCPADIKKNNGIKAEKLAHIYDKNIKQIKNLLSGKIFKVKKYLSDKMTDYAKNNMYEDASIYRDRLRKLDFLINNYQPVDSYIHDPYLTEKIYRKESINLTLSLKKYFNLKNNIQKIECYDISNINGKEATGSSITFINGKPVKKYYRRYRIKSISTQNDFAMLKEIIRRRLLHSDWPLPDLFLIDGGKPQLIALRKNFEYLRISVPVVGIEKKKDELVIPYDNKYIKLNLENYRDSLHLIIRIRNEAHRFAHKYHTQLRLRAMLPDLE</sequence>
<evidence type="ECO:0000313" key="9">
    <source>
        <dbReference type="Proteomes" id="UP000178230"/>
    </source>
</evidence>
<evidence type="ECO:0000256" key="3">
    <source>
        <dbReference type="ARBA" id="ARBA00022769"/>
    </source>
</evidence>
<dbReference type="InterPro" id="IPR036876">
    <property type="entry name" value="UVR_dom_sf"/>
</dbReference>
<proteinExistence type="predicted"/>
<dbReference type="Pfam" id="PF08459">
    <property type="entry name" value="UvrC_RNaseH_dom"/>
    <property type="match status" value="1"/>
</dbReference>
<reference evidence="8 9" key="1">
    <citation type="journal article" date="2016" name="Nat. Commun.">
        <title>Thousands of microbial genomes shed light on interconnected biogeochemical processes in an aquifer system.</title>
        <authorList>
            <person name="Anantharaman K."/>
            <person name="Brown C.T."/>
            <person name="Hug L.A."/>
            <person name="Sharon I."/>
            <person name="Castelle C.J."/>
            <person name="Probst A.J."/>
            <person name="Thomas B.C."/>
            <person name="Singh A."/>
            <person name="Wilkins M.J."/>
            <person name="Karaoz U."/>
            <person name="Brodie E.L."/>
            <person name="Williams K.H."/>
            <person name="Hubbard S.S."/>
            <person name="Banfield J.F."/>
        </authorList>
    </citation>
    <scope>NUCLEOTIDE SEQUENCE [LARGE SCALE GENOMIC DNA]</scope>
</reference>
<keyword evidence="5" id="KW-0234">DNA repair</keyword>
<evidence type="ECO:0000256" key="4">
    <source>
        <dbReference type="ARBA" id="ARBA00022881"/>
    </source>
</evidence>
<dbReference type="CDD" id="cd10434">
    <property type="entry name" value="GIY-YIG_UvrC_Cho"/>
    <property type="match status" value="1"/>
</dbReference>
<dbReference type="SMART" id="SM00465">
    <property type="entry name" value="GIYc"/>
    <property type="match status" value="1"/>
</dbReference>
<dbReference type="AlphaFoldDB" id="A0A1F5YJL8"/>
<dbReference type="Gene3D" id="3.40.1440.10">
    <property type="entry name" value="GIY-YIG endonuclease"/>
    <property type="match status" value="1"/>
</dbReference>
<keyword evidence="2" id="KW-0227">DNA damage</keyword>
<keyword evidence="3" id="KW-0228">DNA excision</keyword>
<dbReference type="InterPro" id="IPR035901">
    <property type="entry name" value="GIY-YIG_endonuc_sf"/>
</dbReference>
<feature type="domain" description="UvrC family homology region profile" evidence="7">
    <location>
        <begin position="258"/>
        <end position="367"/>
    </location>
</feature>
<dbReference type="Pfam" id="PF01541">
    <property type="entry name" value="GIY-YIG"/>
    <property type="match status" value="1"/>
</dbReference>
<evidence type="ECO:0000259" key="7">
    <source>
        <dbReference type="PROSITE" id="PS50165"/>
    </source>
</evidence>
<evidence type="ECO:0008006" key="10">
    <source>
        <dbReference type="Google" id="ProtNLM"/>
    </source>
</evidence>
<dbReference type="GO" id="GO:0009381">
    <property type="term" value="F:excinuclease ABC activity"/>
    <property type="evidence" value="ECO:0007669"/>
    <property type="project" value="InterPro"/>
</dbReference>
<dbReference type="SUPFAM" id="SSF46600">
    <property type="entry name" value="C-terminal UvrC-binding domain of UvrB"/>
    <property type="match status" value="1"/>
</dbReference>
<organism evidence="8 9">
    <name type="scientific">Candidatus Gottesmanbacteria bacterium RBG_13_37_7</name>
    <dbReference type="NCBI Taxonomy" id="1798369"/>
    <lineage>
        <taxon>Bacteria</taxon>
        <taxon>Candidatus Gottesmaniibacteriota</taxon>
    </lineage>
</organism>
<dbReference type="PANTHER" id="PTHR30562">
    <property type="entry name" value="UVRC/OXIDOREDUCTASE"/>
    <property type="match status" value="1"/>
</dbReference>
<dbReference type="InterPro" id="IPR001162">
    <property type="entry name" value="UvrC_RNase_H_dom"/>
</dbReference>
<dbReference type="EMBL" id="MFIY01000016">
    <property type="protein sequence ID" value="OGG00284.1"/>
    <property type="molecule type" value="Genomic_DNA"/>
</dbReference>
<gene>
    <name evidence="8" type="ORF">A2Y99_02680</name>
</gene>
<feature type="domain" description="GIY-YIG" evidence="6">
    <location>
        <begin position="13"/>
        <end position="92"/>
    </location>
</feature>
<keyword evidence="1" id="KW-0963">Cytoplasm</keyword>